<dbReference type="GO" id="GO:1990281">
    <property type="term" value="C:efflux pump complex"/>
    <property type="evidence" value="ECO:0007669"/>
    <property type="project" value="TreeGrafter"/>
</dbReference>
<sequence length="342" mass="36029">MPMLHARLLLPAALVIALGACAGDVAPPAPAPGAPVGLATLRVEAGRPSAHAWDGVIEAERQAVLSAQTAGRVAEVAHDVGDHVPAGALLVRLSAVEQQAGADAARARVRLAEATYRRMAELARDRYVSGMQLDQARAELDAARAQLAELEQQRAYTVVHAPYTGFVNARHVHPGESVGIGQPLMAMFEPGAMRIEVSVPQSDAEAIRRDPVASVRLDDGRTVESADVTVFPAADAASHSVRIRVRLPPLDPPPWPGTTAKVSFRSTAGEAFPRIPASALVRRGEVNAVYVLKDDRLSLRHVRPGGQEGDAVEVISGLEPGEIIAVDATAARRALVAARGKD</sequence>
<feature type="domain" description="CusB-like beta-barrel" evidence="3">
    <location>
        <begin position="195"/>
        <end position="266"/>
    </location>
</feature>
<name>A0A921P0X1_9GAMM</name>
<evidence type="ECO:0000256" key="2">
    <source>
        <dbReference type="SAM" id="SignalP"/>
    </source>
</evidence>
<reference evidence="6" key="1">
    <citation type="submission" date="2017-10" db="EMBL/GenBank/DDBJ databases">
        <title>Whole genome sequencing of members of genus Pseudoxanthomonas.</title>
        <authorList>
            <person name="Kumar S."/>
            <person name="Bansal K."/>
            <person name="Kaur A."/>
            <person name="Patil P."/>
            <person name="Sharma S."/>
            <person name="Patil P.B."/>
        </authorList>
    </citation>
    <scope>NUCLEOTIDE SEQUENCE</scope>
    <source>
        <strain evidence="6">DSM 22914</strain>
    </source>
</reference>
<feature type="chain" id="PRO_5036772339" evidence="2">
    <location>
        <begin position="23"/>
        <end position="342"/>
    </location>
</feature>
<dbReference type="InterPro" id="IPR058649">
    <property type="entry name" value="CzcB_C"/>
</dbReference>
<dbReference type="Gene3D" id="2.40.50.100">
    <property type="match status" value="1"/>
</dbReference>
<evidence type="ECO:0000259" key="5">
    <source>
        <dbReference type="Pfam" id="PF25975"/>
    </source>
</evidence>
<dbReference type="RefSeq" id="WP_125112018.1">
    <property type="nucleotide sequence ID" value="NZ_PDWK01000017.1"/>
</dbReference>
<protein>
    <submittedName>
        <fullName evidence="6">Efflux transporter periplasmic adaptor subunit</fullName>
    </submittedName>
</protein>
<dbReference type="Pfam" id="PF25954">
    <property type="entry name" value="Beta-barrel_RND_2"/>
    <property type="match status" value="1"/>
</dbReference>
<dbReference type="PANTHER" id="PTHR30469">
    <property type="entry name" value="MULTIDRUG RESISTANCE PROTEIN MDTA"/>
    <property type="match status" value="1"/>
</dbReference>
<evidence type="ECO:0000259" key="4">
    <source>
        <dbReference type="Pfam" id="PF25973"/>
    </source>
</evidence>
<dbReference type="PANTHER" id="PTHR30469:SF18">
    <property type="entry name" value="RESISTANCE-NODULATION-CELL DIVISION (RND) EFFLUX MEMBRANE FUSION PROTEIN-RELATED"/>
    <property type="match status" value="1"/>
</dbReference>
<evidence type="ECO:0000313" key="7">
    <source>
        <dbReference type="Proteomes" id="UP000717981"/>
    </source>
</evidence>
<feature type="signal peptide" evidence="2">
    <location>
        <begin position="1"/>
        <end position="22"/>
    </location>
</feature>
<dbReference type="InterPro" id="IPR058792">
    <property type="entry name" value="Beta-barrel_RND_2"/>
</dbReference>
<organism evidence="6 7">
    <name type="scientific">Pseudoxanthomonas taiwanensis</name>
    <dbReference type="NCBI Taxonomy" id="176598"/>
    <lineage>
        <taxon>Bacteria</taxon>
        <taxon>Pseudomonadati</taxon>
        <taxon>Pseudomonadota</taxon>
        <taxon>Gammaproteobacteria</taxon>
        <taxon>Lysobacterales</taxon>
        <taxon>Lysobacteraceae</taxon>
        <taxon>Pseudoxanthomonas</taxon>
    </lineage>
</organism>
<comment type="caution">
    <text evidence="6">The sequence shown here is derived from an EMBL/GenBank/DDBJ whole genome shotgun (WGS) entry which is preliminary data.</text>
</comment>
<dbReference type="InterPro" id="IPR006143">
    <property type="entry name" value="RND_pump_MFP"/>
</dbReference>
<dbReference type="Pfam" id="PF25973">
    <property type="entry name" value="BSH_CzcB"/>
    <property type="match status" value="1"/>
</dbReference>
<dbReference type="OrthoDB" id="5730196at2"/>
<feature type="domain" description="CzcB-like C-terminal circularly permuted SH3-like" evidence="5">
    <location>
        <begin position="275"/>
        <end position="327"/>
    </location>
</feature>
<evidence type="ECO:0000256" key="1">
    <source>
        <dbReference type="ARBA" id="ARBA00009477"/>
    </source>
</evidence>
<dbReference type="InterPro" id="IPR058647">
    <property type="entry name" value="BSH_CzcB-like"/>
</dbReference>
<dbReference type="Pfam" id="PF25975">
    <property type="entry name" value="CzcB_C"/>
    <property type="match status" value="1"/>
</dbReference>
<dbReference type="PROSITE" id="PS51257">
    <property type="entry name" value="PROKAR_LIPOPROTEIN"/>
    <property type="match status" value="1"/>
</dbReference>
<dbReference type="NCBIfam" id="TIGR01730">
    <property type="entry name" value="RND_mfp"/>
    <property type="match status" value="1"/>
</dbReference>
<dbReference type="EMBL" id="PDWK01000017">
    <property type="protein sequence ID" value="KAF1689665.1"/>
    <property type="molecule type" value="Genomic_DNA"/>
</dbReference>
<keyword evidence="2" id="KW-0732">Signal</keyword>
<dbReference type="Proteomes" id="UP000717981">
    <property type="component" value="Unassembled WGS sequence"/>
</dbReference>
<dbReference type="Gene3D" id="2.40.420.20">
    <property type="match status" value="1"/>
</dbReference>
<evidence type="ECO:0000259" key="3">
    <source>
        <dbReference type="Pfam" id="PF25954"/>
    </source>
</evidence>
<accession>A0A921P0X1</accession>
<comment type="similarity">
    <text evidence="1">Belongs to the membrane fusion protein (MFP) (TC 8.A.1) family.</text>
</comment>
<proteinExistence type="inferred from homology"/>
<dbReference type="Gene3D" id="1.10.287.470">
    <property type="entry name" value="Helix hairpin bin"/>
    <property type="match status" value="1"/>
</dbReference>
<feature type="domain" description="CzcB-like barrel-sandwich hybrid" evidence="4">
    <location>
        <begin position="62"/>
        <end position="179"/>
    </location>
</feature>
<gene>
    <name evidence="6" type="ORF">CR938_05070</name>
</gene>
<dbReference type="Gene3D" id="2.40.30.170">
    <property type="match status" value="1"/>
</dbReference>
<dbReference type="AlphaFoldDB" id="A0A921P0X1"/>
<dbReference type="GO" id="GO:0015562">
    <property type="term" value="F:efflux transmembrane transporter activity"/>
    <property type="evidence" value="ECO:0007669"/>
    <property type="project" value="TreeGrafter"/>
</dbReference>
<evidence type="ECO:0000313" key="6">
    <source>
        <dbReference type="EMBL" id="KAF1689665.1"/>
    </source>
</evidence>
<dbReference type="SUPFAM" id="SSF111369">
    <property type="entry name" value="HlyD-like secretion proteins"/>
    <property type="match status" value="1"/>
</dbReference>
<keyword evidence="7" id="KW-1185">Reference proteome</keyword>